<reference evidence="2" key="1">
    <citation type="journal article" date="2019" name="Int. J. Syst. Evol. Microbiol.">
        <title>The Global Catalogue of Microorganisms (GCM) 10K type strain sequencing project: providing services to taxonomists for standard genome sequencing and annotation.</title>
        <authorList>
            <consortium name="The Broad Institute Genomics Platform"/>
            <consortium name="The Broad Institute Genome Sequencing Center for Infectious Disease"/>
            <person name="Wu L."/>
            <person name="Ma J."/>
        </authorList>
    </citation>
    <scope>NUCLEOTIDE SEQUENCE [LARGE SCALE GENOMIC DNA]</scope>
    <source>
        <strain evidence="2">JCM 31920</strain>
    </source>
</reference>
<sequence>MLKKSYTLRYALVAMAIVGLTSCDDDNNVIEDTTLRDKIDYASITATTPYAKLFVDKAGNSTVDLSSGNNRYKMFQMLNSAQSSAVGGNKQIDAAALKNMFSNTGNPFGDSVKLNTSGLQLRDKVASSWATADAEAVRARVEALFTELETTSKSVTETGEKGKAGKIGNYLVNAQGIELVQIVQKSLIGALQLDYISNVLLTKGLEADNRSLVPGKPYTQLEQNWDEAYGFLTLNPVYLIGSTDDKRGTTEFGLGAYTWEYNKPAYPKMHEAFLKGRAAIVNNDKAELKVQVDFIRAAFEKALAKAAVGYLKKFIDGTTDAARVHAIGEGLGFIYSLRFANVNGADAKFSDEILAALILSPNGFWDLTPAKVTAASDAITAKFKL</sequence>
<dbReference type="RefSeq" id="WP_345030850.1">
    <property type="nucleotide sequence ID" value="NZ_BAABEY010000029.1"/>
</dbReference>
<dbReference type="Proteomes" id="UP001501508">
    <property type="component" value="Unassembled WGS sequence"/>
</dbReference>
<evidence type="ECO:0000313" key="2">
    <source>
        <dbReference type="Proteomes" id="UP001501508"/>
    </source>
</evidence>
<dbReference type="EMBL" id="BAABEY010000029">
    <property type="protein sequence ID" value="GAA4443138.1"/>
    <property type="molecule type" value="Genomic_DNA"/>
</dbReference>
<proteinExistence type="predicted"/>
<dbReference type="PROSITE" id="PS51257">
    <property type="entry name" value="PROKAR_LIPOPROTEIN"/>
    <property type="match status" value="1"/>
</dbReference>
<accession>A0ABP8M489</accession>
<protein>
    <submittedName>
        <fullName evidence="1">DUF4856 domain-containing protein</fullName>
    </submittedName>
</protein>
<dbReference type="Pfam" id="PF16148">
    <property type="entry name" value="DUF4856"/>
    <property type="match status" value="1"/>
</dbReference>
<comment type="caution">
    <text evidence="1">The sequence shown here is derived from an EMBL/GenBank/DDBJ whole genome shotgun (WGS) entry which is preliminary data.</text>
</comment>
<name>A0ABP8M489_9BACT</name>
<gene>
    <name evidence="1" type="ORF">GCM10023091_31080</name>
</gene>
<evidence type="ECO:0000313" key="1">
    <source>
        <dbReference type="EMBL" id="GAA4443138.1"/>
    </source>
</evidence>
<organism evidence="1 2">
    <name type="scientific">Ravibacter arvi</name>
    <dbReference type="NCBI Taxonomy" id="2051041"/>
    <lineage>
        <taxon>Bacteria</taxon>
        <taxon>Pseudomonadati</taxon>
        <taxon>Bacteroidota</taxon>
        <taxon>Cytophagia</taxon>
        <taxon>Cytophagales</taxon>
        <taxon>Spirosomataceae</taxon>
        <taxon>Ravibacter</taxon>
    </lineage>
</organism>
<dbReference type="InterPro" id="IPR032331">
    <property type="entry name" value="DUF4856"/>
</dbReference>
<keyword evidence="2" id="KW-1185">Reference proteome</keyword>